<dbReference type="PROSITE" id="PS50090">
    <property type="entry name" value="MYB_LIKE"/>
    <property type="match status" value="1"/>
</dbReference>
<evidence type="ECO:0000256" key="3">
    <source>
        <dbReference type="SAM" id="MobiDB-lite"/>
    </source>
</evidence>
<gene>
    <name evidence="6" type="ORF">LSALG_LOCUS30831</name>
</gene>
<feature type="compositionally biased region" description="Basic and acidic residues" evidence="3">
    <location>
        <begin position="452"/>
        <end position="464"/>
    </location>
</feature>
<sequence>MGDEMMSEKRGGSISEEDLSAVAERYKTTTVLNLLQEVGQVQDVMIDWYAMVKHTKTGITNPREYQMLWRHLAYREPLIEEFEDDFKPLDDDSDLEYELEAFPTVSNDASAEAAAYVKVLIASDSSSESCIEKGLVMEAPLMINIPKDKSTPPPSSDESTQLASSTGGVNITVPVFVPTQVVPPVLSGETLDTTNTCQNSNFPSRRKRKPWSAQEDRSLFDAVQRCGEGNWANISKGDFRGERTASQLSQRWSIIKKRHTNSNVKTGPQLSEVQLAARHALNMALDKPGGTTFGNKPVQPTMAEPPSAATLRQNQSQADPKRLFPRPLASGPDAVKAAAVAAGARIATQSAAAVILKAQLKSAIHINKMGNGTGRPPVARMGGPRERYSSISPHGPRPNLGSGHGNSNVGPVVQTTGPNGGLPVKPSCPPSPVELVKEEQVAVSESLQKMNLESDFKDQEEKVVPHVCPSSR</sequence>
<evidence type="ECO:0000313" key="6">
    <source>
        <dbReference type="EMBL" id="CAI9291711.1"/>
    </source>
</evidence>
<proteinExistence type="predicted"/>
<feature type="region of interest" description="Disordered" evidence="3">
    <location>
        <begin position="452"/>
        <end position="472"/>
    </location>
</feature>
<evidence type="ECO:0000259" key="4">
    <source>
        <dbReference type="PROSITE" id="PS50090"/>
    </source>
</evidence>
<keyword evidence="7" id="KW-1185">Reference proteome</keyword>
<protein>
    <submittedName>
        <fullName evidence="6">Uncharacterized protein</fullName>
    </submittedName>
</protein>
<dbReference type="PROSITE" id="PS51294">
    <property type="entry name" value="HTH_MYB"/>
    <property type="match status" value="1"/>
</dbReference>
<keyword evidence="2" id="KW-0539">Nucleus</keyword>
<evidence type="ECO:0000256" key="2">
    <source>
        <dbReference type="ARBA" id="ARBA00023242"/>
    </source>
</evidence>
<evidence type="ECO:0000259" key="5">
    <source>
        <dbReference type="PROSITE" id="PS51294"/>
    </source>
</evidence>
<dbReference type="GO" id="GO:0005634">
    <property type="term" value="C:nucleus"/>
    <property type="evidence" value="ECO:0007669"/>
    <property type="project" value="UniProtKB-SubCell"/>
</dbReference>
<dbReference type="Pfam" id="PF00249">
    <property type="entry name" value="Myb_DNA-binding"/>
    <property type="match status" value="1"/>
</dbReference>
<dbReference type="PANTHER" id="PTHR47206:SF1">
    <property type="entry name" value="HOMEODOMAIN-LIKE SUPERFAMILY PROTEIN"/>
    <property type="match status" value="1"/>
</dbReference>
<dbReference type="Gene3D" id="1.10.10.60">
    <property type="entry name" value="Homeodomain-like"/>
    <property type="match status" value="1"/>
</dbReference>
<accession>A0AA35ZFK2</accession>
<dbReference type="Proteomes" id="UP001177003">
    <property type="component" value="Chromosome 6"/>
</dbReference>
<feature type="compositionally biased region" description="Polar residues" evidence="3">
    <location>
        <begin position="192"/>
        <end position="203"/>
    </location>
</feature>
<feature type="compositionally biased region" description="Polar residues" evidence="3">
    <location>
        <begin position="405"/>
        <end position="417"/>
    </location>
</feature>
<dbReference type="SUPFAM" id="SSF46689">
    <property type="entry name" value="Homeodomain-like"/>
    <property type="match status" value="1"/>
</dbReference>
<dbReference type="PANTHER" id="PTHR47206">
    <property type="entry name" value="HOMEODOMAIN-LIKE SUPERFAMILY PROTEIN"/>
    <property type="match status" value="1"/>
</dbReference>
<feature type="domain" description="Myb-like" evidence="4">
    <location>
        <begin position="203"/>
        <end position="256"/>
    </location>
</feature>
<dbReference type="EMBL" id="OX465082">
    <property type="protein sequence ID" value="CAI9291711.1"/>
    <property type="molecule type" value="Genomic_DNA"/>
</dbReference>
<reference evidence="6" key="1">
    <citation type="submission" date="2023-04" db="EMBL/GenBank/DDBJ databases">
        <authorList>
            <person name="Vijverberg K."/>
            <person name="Xiong W."/>
            <person name="Schranz E."/>
        </authorList>
    </citation>
    <scope>NUCLEOTIDE SEQUENCE</scope>
</reference>
<comment type="subcellular location">
    <subcellularLocation>
        <location evidence="1">Nucleus</location>
    </subcellularLocation>
</comment>
<organism evidence="6 7">
    <name type="scientific">Lactuca saligna</name>
    <name type="common">Willowleaf lettuce</name>
    <dbReference type="NCBI Taxonomy" id="75948"/>
    <lineage>
        <taxon>Eukaryota</taxon>
        <taxon>Viridiplantae</taxon>
        <taxon>Streptophyta</taxon>
        <taxon>Embryophyta</taxon>
        <taxon>Tracheophyta</taxon>
        <taxon>Spermatophyta</taxon>
        <taxon>Magnoliopsida</taxon>
        <taxon>eudicotyledons</taxon>
        <taxon>Gunneridae</taxon>
        <taxon>Pentapetalae</taxon>
        <taxon>asterids</taxon>
        <taxon>campanulids</taxon>
        <taxon>Asterales</taxon>
        <taxon>Asteraceae</taxon>
        <taxon>Cichorioideae</taxon>
        <taxon>Cichorieae</taxon>
        <taxon>Lactucinae</taxon>
        <taxon>Lactuca</taxon>
    </lineage>
</organism>
<evidence type="ECO:0000313" key="7">
    <source>
        <dbReference type="Proteomes" id="UP001177003"/>
    </source>
</evidence>
<dbReference type="InterPro" id="IPR001005">
    <property type="entry name" value="SANT/Myb"/>
</dbReference>
<evidence type="ECO:0000256" key="1">
    <source>
        <dbReference type="ARBA" id="ARBA00004123"/>
    </source>
</evidence>
<dbReference type="AlphaFoldDB" id="A0AA35ZFK2"/>
<feature type="domain" description="HTH myb-type" evidence="5">
    <location>
        <begin position="205"/>
        <end position="260"/>
    </location>
</feature>
<feature type="region of interest" description="Disordered" evidence="3">
    <location>
        <begin position="192"/>
        <end position="213"/>
    </location>
</feature>
<dbReference type="InterPro" id="IPR009057">
    <property type="entry name" value="Homeodomain-like_sf"/>
</dbReference>
<feature type="region of interest" description="Disordered" evidence="3">
    <location>
        <begin position="383"/>
        <end position="432"/>
    </location>
</feature>
<dbReference type="SMART" id="SM00717">
    <property type="entry name" value="SANT"/>
    <property type="match status" value="1"/>
</dbReference>
<name>A0AA35ZFK2_LACSI</name>
<dbReference type="CDD" id="cd11660">
    <property type="entry name" value="SANT_TRF"/>
    <property type="match status" value="1"/>
</dbReference>
<dbReference type="InterPro" id="IPR017930">
    <property type="entry name" value="Myb_dom"/>
</dbReference>